<dbReference type="OrthoDB" id="61110at2759"/>
<feature type="repeat" description="RCC1" evidence="1">
    <location>
        <begin position="114"/>
        <end position="152"/>
    </location>
</feature>
<dbReference type="InterPro" id="IPR051553">
    <property type="entry name" value="Ran_GTPase-activating"/>
</dbReference>
<dbReference type="PROSITE" id="PS50012">
    <property type="entry name" value="RCC1_3"/>
    <property type="match status" value="5"/>
</dbReference>
<dbReference type="GO" id="GO:0005737">
    <property type="term" value="C:cytoplasm"/>
    <property type="evidence" value="ECO:0007669"/>
    <property type="project" value="TreeGrafter"/>
</dbReference>
<comment type="caution">
    <text evidence="3">The sequence shown here is derived from an EMBL/GenBank/DDBJ whole genome shotgun (WGS) entry which is preliminary data.</text>
</comment>
<keyword evidence="4" id="KW-1185">Reference proteome</keyword>
<dbReference type="GO" id="GO:0005085">
    <property type="term" value="F:guanyl-nucleotide exchange factor activity"/>
    <property type="evidence" value="ECO:0007669"/>
    <property type="project" value="TreeGrafter"/>
</dbReference>
<sequence>MECFVRCRQGFHVRGSDLKHLWLLKRDLEKRRCQEEQKLATLVNAEILPFLAVSFHSSSMLAAGGLHTCAVKETGELACFSCNGSGQCNVPAGLGPLVAVAAGRVHTCTVKETGELVCFGLNSRGQCVVPEDLGPVVAVAAGQGHTCAVKETGELVCFGSNRFGQCDVPEDLGPVVAVAAGQGHTCTVKETGELVCFGSNRFGQCDVPEDLGPVVAVVAGDNHTCAVKETGELVCFGVNDSCQCDVPEDLGPVVAVAAGAGHTCAAKKTGELVCFGSNSFGQCDIPENLGPVVAVAAGDVHTCAVKETGELVCFGSNSFGQRSVPEDLGPVVAVAAGRVHTCAVKRTGRLVCFGDNGNEQHDLPEDLATVSTTSRARLLVQEVVQQVHHTEPAAEISEDEAAAIVREQEASIIQHNLDSIGWEAAVGGTDTTEDGVSSSAPNGRLWRVVLLELSRAPPELNRVLEASDALQPIREALALEGFEWRLPSGAKVFMDPSHFRTFRQLDRNAQLPQLRPWHVLVTEDHEDLVMEAVQQLPSKLQVRHKKRVTVAYAGEPEDPNMIWVSRTFFHIPSVQVALPNSVVQSTTEARTNHGNHGPNPRRFHPSWDFQ</sequence>
<dbReference type="InterPro" id="IPR000408">
    <property type="entry name" value="Reg_chr_condens"/>
</dbReference>
<dbReference type="Proteomes" id="UP000604046">
    <property type="component" value="Unassembled WGS sequence"/>
</dbReference>
<organism evidence="3 4">
    <name type="scientific">Symbiodinium natans</name>
    <dbReference type="NCBI Taxonomy" id="878477"/>
    <lineage>
        <taxon>Eukaryota</taxon>
        <taxon>Sar</taxon>
        <taxon>Alveolata</taxon>
        <taxon>Dinophyceae</taxon>
        <taxon>Suessiales</taxon>
        <taxon>Symbiodiniaceae</taxon>
        <taxon>Symbiodinium</taxon>
    </lineage>
</organism>
<dbReference type="AlphaFoldDB" id="A0A812UUF8"/>
<feature type="repeat" description="RCC1" evidence="1">
    <location>
        <begin position="192"/>
        <end position="230"/>
    </location>
</feature>
<evidence type="ECO:0000313" key="4">
    <source>
        <dbReference type="Proteomes" id="UP000604046"/>
    </source>
</evidence>
<dbReference type="InterPro" id="IPR009091">
    <property type="entry name" value="RCC1/BLIP-II"/>
</dbReference>
<feature type="repeat" description="RCC1" evidence="1">
    <location>
        <begin position="270"/>
        <end position="308"/>
    </location>
</feature>
<protein>
    <submittedName>
        <fullName evidence="3">Herc4 protein</fullName>
    </submittedName>
</protein>
<dbReference type="PANTHER" id="PTHR45982:SF1">
    <property type="entry name" value="REGULATOR OF CHROMOSOME CONDENSATION"/>
    <property type="match status" value="1"/>
</dbReference>
<dbReference type="Gene3D" id="2.130.10.30">
    <property type="entry name" value="Regulator of chromosome condensation 1/beta-lactamase-inhibitor protein II"/>
    <property type="match status" value="2"/>
</dbReference>
<dbReference type="EMBL" id="CAJNDS010002757">
    <property type="protein sequence ID" value="CAE7586965.1"/>
    <property type="molecule type" value="Genomic_DNA"/>
</dbReference>
<feature type="region of interest" description="Disordered" evidence="2">
    <location>
        <begin position="584"/>
        <end position="610"/>
    </location>
</feature>
<dbReference type="SUPFAM" id="SSF50985">
    <property type="entry name" value="RCC1/BLIP-II"/>
    <property type="match status" value="1"/>
</dbReference>
<accession>A0A812UUF8</accession>
<reference evidence="3" key="1">
    <citation type="submission" date="2021-02" db="EMBL/GenBank/DDBJ databases">
        <authorList>
            <person name="Dougan E. K."/>
            <person name="Rhodes N."/>
            <person name="Thang M."/>
            <person name="Chan C."/>
        </authorList>
    </citation>
    <scope>NUCLEOTIDE SEQUENCE</scope>
</reference>
<evidence type="ECO:0000256" key="1">
    <source>
        <dbReference type="PROSITE-ProRule" id="PRU00235"/>
    </source>
</evidence>
<evidence type="ECO:0000313" key="3">
    <source>
        <dbReference type="EMBL" id="CAE7586965.1"/>
    </source>
</evidence>
<proteinExistence type="predicted"/>
<gene>
    <name evidence="3" type="primary">Herc4</name>
    <name evidence="3" type="ORF">SNAT2548_LOCUS33460</name>
</gene>
<feature type="repeat" description="RCC1" evidence="1">
    <location>
        <begin position="153"/>
        <end position="191"/>
    </location>
</feature>
<feature type="compositionally biased region" description="Polar residues" evidence="2">
    <location>
        <begin position="584"/>
        <end position="594"/>
    </location>
</feature>
<dbReference type="Pfam" id="PF13540">
    <property type="entry name" value="RCC1_2"/>
    <property type="match status" value="8"/>
</dbReference>
<dbReference type="PANTHER" id="PTHR45982">
    <property type="entry name" value="REGULATOR OF CHROMOSOME CONDENSATION"/>
    <property type="match status" value="1"/>
</dbReference>
<feature type="repeat" description="RCC1" evidence="1">
    <location>
        <begin position="309"/>
        <end position="347"/>
    </location>
</feature>
<name>A0A812UUF8_9DINO</name>
<evidence type="ECO:0000256" key="2">
    <source>
        <dbReference type="SAM" id="MobiDB-lite"/>
    </source>
</evidence>